<comment type="caution">
    <text evidence="1">The sequence shown here is derived from an EMBL/GenBank/DDBJ whole genome shotgun (WGS) entry which is preliminary data.</text>
</comment>
<reference evidence="1 2" key="1">
    <citation type="submission" date="2023-09" db="EMBL/GenBank/DDBJ databases">
        <authorList>
            <person name="Wang M."/>
        </authorList>
    </citation>
    <scope>NUCLEOTIDE SEQUENCE [LARGE SCALE GENOMIC DNA]</scope>
    <source>
        <strain evidence="1">GT-2023</strain>
        <tissue evidence="1">Liver</tissue>
    </source>
</reference>
<dbReference type="EMBL" id="JAYMGO010000014">
    <property type="protein sequence ID" value="KAL1261495.1"/>
    <property type="molecule type" value="Genomic_DNA"/>
</dbReference>
<keyword evidence="2" id="KW-1185">Reference proteome</keyword>
<proteinExistence type="predicted"/>
<gene>
    <name evidence="1" type="ORF">QQF64_006760</name>
</gene>
<sequence length="137" mass="15534">MVRAADTFSITPFQKKQTDCTEAGPWRGTGSKTALIHSYYLTNLMLKSLWIPQGHARDCGFRFVQLCWFKGSRCLTKEKHGNKTVEKGCVPLLILLLCEKEKKGTTSQPRFQSSQIRVPCFKRLIIPVSLSQSPFPN</sequence>
<evidence type="ECO:0000313" key="2">
    <source>
        <dbReference type="Proteomes" id="UP001558613"/>
    </source>
</evidence>
<protein>
    <submittedName>
        <fullName evidence="1">Uncharacterized protein</fullName>
    </submittedName>
</protein>
<name>A0ABR3M9H7_9TELE</name>
<evidence type="ECO:0000313" key="1">
    <source>
        <dbReference type="EMBL" id="KAL1261495.1"/>
    </source>
</evidence>
<organism evidence="1 2">
    <name type="scientific">Cirrhinus molitorella</name>
    <name type="common">mud carp</name>
    <dbReference type="NCBI Taxonomy" id="172907"/>
    <lineage>
        <taxon>Eukaryota</taxon>
        <taxon>Metazoa</taxon>
        <taxon>Chordata</taxon>
        <taxon>Craniata</taxon>
        <taxon>Vertebrata</taxon>
        <taxon>Euteleostomi</taxon>
        <taxon>Actinopterygii</taxon>
        <taxon>Neopterygii</taxon>
        <taxon>Teleostei</taxon>
        <taxon>Ostariophysi</taxon>
        <taxon>Cypriniformes</taxon>
        <taxon>Cyprinidae</taxon>
        <taxon>Labeoninae</taxon>
        <taxon>Labeonini</taxon>
        <taxon>Cirrhinus</taxon>
    </lineage>
</organism>
<dbReference type="Proteomes" id="UP001558613">
    <property type="component" value="Unassembled WGS sequence"/>
</dbReference>
<accession>A0ABR3M9H7</accession>